<dbReference type="Pfam" id="PF00057">
    <property type="entry name" value="Ldl_recept_a"/>
    <property type="match status" value="1"/>
</dbReference>
<protein>
    <submittedName>
        <fullName evidence="3">CD320 molecule</fullName>
    </submittedName>
</protein>
<reference evidence="3" key="2">
    <citation type="submission" date="2025-08" db="UniProtKB">
        <authorList>
            <consortium name="Ensembl"/>
        </authorList>
    </citation>
    <scope>IDENTIFICATION</scope>
</reference>
<sequence length="245" mass="26409">MSAQGAWPLEGRAPARGRLLAERRGVAHALCPPATRFIDARRQAGDRHGGAAVGLVVLLRAVRPLPTSASGNGECGRPRLPPSSLPIGSLRTPFALIGRGRTRLSCSHWPALRAAHEHPGNRAAGFPNYGVPQLRGSQLRGFSLLARPAGSLAQCLPEQFHCSEPYDPQTDCYPLEWLCDGHPDCDDGRDEWSCGTNWSTAVPTAGGTEASAVPSPRHALPSRNHGRMWMLIVAGIFHCEVVRWD</sequence>
<dbReference type="AlphaFoldDB" id="A0A803YAQ6"/>
<dbReference type="Ensembl" id="ENSMGAT00000037585.1">
    <property type="protein sequence ID" value="ENSMGAP00000028853.1"/>
    <property type="gene ID" value="ENSMGAG00000020045.1"/>
</dbReference>
<evidence type="ECO:0000256" key="1">
    <source>
        <dbReference type="ARBA" id="ARBA00023157"/>
    </source>
</evidence>
<dbReference type="InterPro" id="IPR002172">
    <property type="entry name" value="LDrepeatLR_classA_rpt"/>
</dbReference>
<reference evidence="3 4" key="1">
    <citation type="journal article" date="2010" name="PLoS Biol.">
        <title>Multi-platform next-generation sequencing of the domestic turkey (Meleagris gallopavo): genome assembly and analysis.</title>
        <authorList>
            <person name="Dalloul R.A."/>
            <person name="Long J.A."/>
            <person name="Zimin A.V."/>
            <person name="Aslam L."/>
            <person name="Beal K."/>
            <person name="Blomberg L.A."/>
            <person name="Bouffard P."/>
            <person name="Burt D.W."/>
            <person name="Crasta O."/>
            <person name="Crooijmans R.P."/>
            <person name="Cooper K."/>
            <person name="Coulombe R.A."/>
            <person name="De S."/>
            <person name="Delany M.E."/>
            <person name="Dodgson J.B."/>
            <person name="Dong J.J."/>
            <person name="Evans C."/>
            <person name="Frederickson K.M."/>
            <person name="Flicek P."/>
            <person name="Florea L."/>
            <person name="Folkerts O."/>
            <person name="Groenen M.A."/>
            <person name="Harkins T.T."/>
            <person name="Herrero J."/>
            <person name="Hoffmann S."/>
            <person name="Megens H.J."/>
            <person name="Jiang A."/>
            <person name="de Jong P."/>
            <person name="Kaiser P."/>
            <person name="Kim H."/>
            <person name="Kim K.W."/>
            <person name="Kim S."/>
            <person name="Langenberger D."/>
            <person name="Lee M.K."/>
            <person name="Lee T."/>
            <person name="Mane S."/>
            <person name="Marcais G."/>
            <person name="Marz M."/>
            <person name="McElroy A.P."/>
            <person name="Modise T."/>
            <person name="Nefedov M."/>
            <person name="Notredame C."/>
            <person name="Paton I.R."/>
            <person name="Payne W.S."/>
            <person name="Pertea G."/>
            <person name="Prickett D."/>
            <person name="Puiu D."/>
            <person name="Qioa D."/>
            <person name="Raineri E."/>
            <person name="Ruffier M."/>
            <person name="Salzberg S.L."/>
            <person name="Schatz M.C."/>
            <person name="Scheuring C."/>
            <person name="Schmidt C.J."/>
            <person name="Schroeder S."/>
            <person name="Searle S.M."/>
            <person name="Smith E.J."/>
            <person name="Smith J."/>
            <person name="Sonstegard T.S."/>
            <person name="Stadler P.F."/>
            <person name="Tafer H."/>
            <person name="Tu Z.J."/>
            <person name="Van Tassell C.P."/>
            <person name="Vilella A.J."/>
            <person name="Williams K.P."/>
            <person name="Yorke J.A."/>
            <person name="Zhang L."/>
            <person name="Zhang H.B."/>
            <person name="Zhang X."/>
            <person name="Zhang Y."/>
            <person name="Reed K.M."/>
        </authorList>
    </citation>
    <scope>NUCLEOTIDE SEQUENCE [LARGE SCALE GENOMIC DNA]</scope>
</reference>
<dbReference type="PROSITE" id="PS50068">
    <property type="entry name" value="LDLRA_2"/>
    <property type="match status" value="1"/>
</dbReference>
<dbReference type="FunFam" id="4.10.400.10:FF:000179">
    <property type="entry name" value="Terribly reduced optic lobes, isoform AH"/>
    <property type="match status" value="1"/>
</dbReference>
<dbReference type="InParanoid" id="A0A803YAQ6"/>
<dbReference type="Proteomes" id="UP000001645">
    <property type="component" value="Chromosome 30"/>
</dbReference>
<evidence type="ECO:0000313" key="3">
    <source>
        <dbReference type="Ensembl" id="ENSMGAP00000028853.1"/>
    </source>
</evidence>
<reference evidence="3" key="3">
    <citation type="submission" date="2025-09" db="UniProtKB">
        <authorList>
            <consortium name="Ensembl"/>
        </authorList>
    </citation>
    <scope>IDENTIFICATION</scope>
</reference>
<comment type="caution">
    <text evidence="2">Lacks conserved residue(s) required for the propagation of feature annotation.</text>
</comment>
<dbReference type="CDD" id="cd00112">
    <property type="entry name" value="LDLa"/>
    <property type="match status" value="1"/>
</dbReference>
<keyword evidence="1 2" id="KW-1015">Disulfide bond</keyword>
<keyword evidence="4" id="KW-1185">Reference proteome</keyword>
<accession>A0A803YAQ6</accession>
<dbReference type="Gene3D" id="4.10.400.10">
    <property type="entry name" value="Low-density Lipoprotein Receptor"/>
    <property type="match status" value="1"/>
</dbReference>
<dbReference type="SUPFAM" id="SSF57424">
    <property type="entry name" value="LDL receptor-like module"/>
    <property type="match status" value="1"/>
</dbReference>
<dbReference type="InterPro" id="IPR036055">
    <property type="entry name" value="LDL_receptor-like_sf"/>
</dbReference>
<dbReference type="SMART" id="SM00192">
    <property type="entry name" value="LDLa"/>
    <property type="match status" value="1"/>
</dbReference>
<evidence type="ECO:0000256" key="2">
    <source>
        <dbReference type="PROSITE-ProRule" id="PRU00124"/>
    </source>
</evidence>
<name>A0A803YAQ6_MELGA</name>
<dbReference type="GeneTree" id="ENSGT00530000066804"/>
<organism evidence="3 4">
    <name type="scientific">Meleagris gallopavo</name>
    <name type="common">Wild turkey</name>
    <dbReference type="NCBI Taxonomy" id="9103"/>
    <lineage>
        <taxon>Eukaryota</taxon>
        <taxon>Metazoa</taxon>
        <taxon>Chordata</taxon>
        <taxon>Craniata</taxon>
        <taxon>Vertebrata</taxon>
        <taxon>Euteleostomi</taxon>
        <taxon>Archelosauria</taxon>
        <taxon>Archosauria</taxon>
        <taxon>Dinosauria</taxon>
        <taxon>Saurischia</taxon>
        <taxon>Theropoda</taxon>
        <taxon>Coelurosauria</taxon>
        <taxon>Aves</taxon>
        <taxon>Neognathae</taxon>
        <taxon>Galloanserae</taxon>
        <taxon>Galliformes</taxon>
        <taxon>Phasianidae</taxon>
        <taxon>Meleagridinae</taxon>
        <taxon>Meleagris</taxon>
    </lineage>
</organism>
<evidence type="ECO:0000313" key="4">
    <source>
        <dbReference type="Proteomes" id="UP000001645"/>
    </source>
</evidence>
<gene>
    <name evidence="3" type="primary">NDUFA7</name>
</gene>
<proteinExistence type="predicted"/>
<feature type="disulfide bond" evidence="2">
    <location>
        <begin position="179"/>
        <end position="194"/>
    </location>
</feature>